<dbReference type="SUPFAM" id="SSF51735">
    <property type="entry name" value="NAD(P)-binding Rossmann-fold domains"/>
    <property type="match status" value="1"/>
</dbReference>
<organism evidence="1 2">
    <name type="scientific">Steroidobacter gossypii</name>
    <dbReference type="NCBI Taxonomy" id="2805490"/>
    <lineage>
        <taxon>Bacteria</taxon>
        <taxon>Pseudomonadati</taxon>
        <taxon>Pseudomonadota</taxon>
        <taxon>Gammaproteobacteria</taxon>
        <taxon>Steroidobacterales</taxon>
        <taxon>Steroidobacteraceae</taxon>
        <taxon>Steroidobacter</taxon>
    </lineage>
</organism>
<dbReference type="PANTHER" id="PTHR13812:SF19">
    <property type="entry name" value="KETIMINE REDUCTASE MU-CRYSTALLIN"/>
    <property type="match status" value="1"/>
</dbReference>
<dbReference type="RefSeq" id="WP_203168557.1">
    <property type="nucleotide sequence ID" value="NZ_JAEVLS010000003.1"/>
</dbReference>
<keyword evidence="2" id="KW-1185">Reference proteome</keyword>
<dbReference type="Pfam" id="PF02423">
    <property type="entry name" value="OCD_Mu_crystall"/>
    <property type="match status" value="1"/>
</dbReference>
<evidence type="ECO:0000313" key="1">
    <source>
        <dbReference type="EMBL" id="MBM0106454.1"/>
    </source>
</evidence>
<dbReference type="InterPro" id="IPR023401">
    <property type="entry name" value="ODC_N"/>
</dbReference>
<dbReference type="Gene3D" id="3.30.1780.10">
    <property type="entry name" value="ornithine cyclodeaminase, domain 1"/>
    <property type="match status" value="1"/>
</dbReference>
<dbReference type="InterPro" id="IPR036291">
    <property type="entry name" value="NAD(P)-bd_dom_sf"/>
</dbReference>
<sequence length="320" mass="33635">MLVLAERDLTGLISPLETIAAVEAALRAQASGALAAPQRLHLDWDDNSLLTMPAAAAGGVGVKVVSVVPGNKDRHLPVTSGVMILNDRNTGAPLALLNAAALTAQRTGAVGALGAKYLSPAQTASVGIIGCGVQGAWQAIYTCAVRPIEEVFAYARSQAAFDRFAATVGRHAPGVRITACGSVRALLDRTDLVIAATTSTEPVLPDEPALLQNKHFISVGSFRPAMQELPDSIYRLAGSLAVDSEHARHEAGDVINALRRNILSDGNVFSIAECVTGERDIDVARTTVYKTVGSAIYDLFVAFELYAAARRRGLGREVTL</sequence>
<dbReference type="PANTHER" id="PTHR13812">
    <property type="entry name" value="KETIMINE REDUCTASE MU-CRYSTALLIN"/>
    <property type="match status" value="1"/>
</dbReference>
<accession>A0ABS1WZR5</accession>
<reference evidence="1 2" key="1">
    <citation type="journal article" date="2021" name="Int. J. Syst. Evol. Microbiol.">
        <title>Steroidobacter gossypii sp. nov., isolated from soil of cotton cropping field.</title>
        <authorList>
            <person name="Huang R."/>
            <person name="Yang S."/>
            <person name="Zhen C."/>
            <person name="Liu W."/>
        </authorList>
    </citation>
    <scope>NUCLEOTIDE SEQUENCE [LARGE SCALE GENOMIC DNA]</scope>
    <source>
        <strain evidence="1 2">S1-65</strain>
    </source>
</reference>
<comment type="caution">
    <text evidence="1">The sequence shown here is derived from an EMBL/GenBank/DDBJ whole genome shotgun (WGS) entry which is preliminary data.</text>
</comment>
<gene>
    <name evidence="1" type="ORF">JM946_17130</name>
</gene>
<name>A0ABS1WZR5_9GAMM</name>
<dbReference type="Gene3D" id="3.40.50.720">
    <property type="entry name" value="NAD(P)-binding Rossmann-like Domain"/>
    <property type="match status" value="1"/>
</dbReference>
<proteinExistence type="predicted"/>
<protein>
    <submittedName>
        <fullName evidence="1">Ornithine cyclodeaminase family protein</fullName>
    </submittedName>
</protein>
<dbReference type="PIRSF" id="PIRSF001439">
    <property type="entry name" value="CryM"/>
    <property type="match status" value="1"/>
</dbReference>
<evidence type="ECO:0000313" key="2">
    <source>
        <dbReference type="Proteomes" id="UP000661077"/>
    </source>
</evidence>
<dbReference type="Proteomes" id="UP000661077">
    <property type="component" value="Unassembled WGS sequence"/>
</dbReference>
<dbReference type="InterPro" id="IPR003462">
    <property type="entry name" value="ODC_Mu_crystall"/>
</dbReference>
<dbReference type="EMBL" id="JAEVLS010000003">
    <property type="protein sequence ID" value="MBM0106454.1"/>
    <property type="molecule type" value="Genomic_DNA"/>
</dbReference>